<sequence length="185" mass="20515">MAYDPSTGLVNRYKTFDLQISFPDYYSNLDIINYDLMILRLSKPITDIKPVMINADPDFPINSNSSLLDALGFGLTEDGSVSQVLKVGHFTPITNDQCFQRFRIANVDLSEDILCVDPSTDDSICAGDSGGPLTTSIIDSNNNINTVQVGVVSFGNECEPDWIPDGFARVSYFTDWINKRKKLAK</sequence>
<name>A0A1E7FNB3_9STRA</name>
<keyword evidence="4" id="KW-0378">Hydrolase</keyword>
<dbReference type="InterPro" id="IPR001314">
    <property type="entry name" value="Peptidase_S1A"/>
</dbReference>
<evidence type="ECO:0000313" key="5">
    <source>
        <dbReference type="Proteomes" id="UP000095751"/>
    </source>
</evidence>
<dbReference type="InterPro" id="IPR009003">
    <property type="entry name" value="Peptidase_S1_PA"/>
</dbReference>
<reference evidence="4 5" key="1">
    <citation type="submission" date="2016-09" db="EMBL/GenBank/DDBJ databases">
        <title>Extensive genetic diversity and differential bi-allelic expression allows diatom success in the polar Southern Ocean.</title>
        <authorList>
            <consortium name="DOE Joint Genome Institute"/>
            <person name="Mock T."/>
            <person name="Otillar R.P."/>
            <person name="Strauss J."/>
            <person name="Dupont C."/>
            <person name="Frickenhaus S."/>
            <person name="Maumus F."/>
            <person name="Mcmullan M."/>
            <person name="Sanges R."/>
            <person name="Schmutz J."/>
            <person name="Toseland A."/>
            <person name="Valas R."/>
            <person name="Veluchamy A."/>
            <person name="Ward B.J."/>
            <person name="Allen A."/>
            <person name="Barry K."/>
            <person name="Falciatore A."/>
            <person name="Ferrante M."/>
            <person name="Fortunato A.E."/>
            <person name="Gloeckner G."/>
            <person name="Gruber A."/>
            <person name="Hipkin R."/>
            <person name="Janech M."/>
            <person name="Kroth P."/>
            <person name="Leese F."/>
            <person name="Lindquist E."/>
            <person name="Lyon B.R."/>
            <person name="Martin J."/>
            <person name="Mayer C."/>
            <person name="Parker M."/>
            <person name="Quesneville H."/>
            <person name="Raymond J."/>
            <person name="Uhlig C."/>
            <person name="Valentin K.U."/>
            <person name="Worden A.Z."/>
            <person name="Armbrust E.V."/>
            <person name="Bowler C."/>
            <person name="Green B."/>
            <person name="Moulton V."/>
            <person name="Van Oosterhout C."/>
            <person name="Grigoriev I."/>
        </authorList>
    </citation>
    <scope>NUCLEOTIDE SEQUENCE [LARGE SCALE GENOMIC DNA]</scope>
    <source>
        <strain evidence="4 5">CCMP1102</strain>
    </source>
</reference>
<dbReference type="PRINTS" id="PR00722">
    <property type="entry name" value="CHYMOTRYPSIN"/>
</dbReference>
<gene>
    <name evidence="4" type="ORF">FRACYDRAFT_206545</name>
</gene>
<dbReference type="Proteomes" id="UP000095751">
    <property type="component" value="Unassembled WGS sequence"/>
</dbReference>
<dbReference type="GO" id="GO:0004252">
    <property type="term" value="F:serine-type endopeptidase activity"/>
    <property type="evidence" value="ECO:0007669"/>
    <property type="project" value="InterPro"/>
</dbReference>
<organism evidence="4 5">
    <name type="scientific">Fragilariopsis cylindrus CCMP1102</name>
    <dbReference type="NCBI Taxonomy" id="635003"/>
    <lineage>
        <taxon>Eukaryota</taxon>
        <taxon>Sar</taxon>
        <taxon>Stramenopiles</taxon>
        <taxon>Ochrophyta</taxon>
        <taxon>Bacillariophyta</taxon>
        <taxon>Bacillariophyceae</taxon>
        <taxon>Bacillariophycidae</taxon>
        <taxon>Bacillariales</taxon>
        <taxon>Bacillariaceae</taxon>
        <taxon>Fragilariopsis</taxon>
    </lineage>
</organism>
<evidence type="ECO:0000259" key="3">
    <source>
        <dbReference type="PROSITE" id="PS50240"/>
    </source>
</evidence>
<dbReference type="SUPFAM" id="SSF50494">
    <property type="entry name" value="Trypsin-like serine proteases"/>
    <property type="match status" value="1"/>
</dbReference>
<dbReference type="InterPro" id="IPR043504">
    <property type="entry name" value="Peptidase_S1_PA_chymotrypsin"/>
</dbReference>
<dbReference type="InterPro" id="IPR001254">
    <property type="entry name" value="Trypsin_dom"/>
</dbReference>
<dbReference type="OrthoDB" id="104223at2759"/>
<evidence type="ECO:0000313" key="4">
    <source>
        <dbReference type="EMBL" id="OEU19637.1"/>
    </source>
</evidence>
<dbReference type="PROSITE" id="PS00135">
    <property type="entry name" value="TRYPSIN_SER"/>
    <property type="match status" value="1"/>
</dbReference>
<dbReference type="PROSITE" id="PS50240">
    <property type="entry name" value="TRYPSIN_DOM"/>
    <property type="match status" value="1"/>
</dbReference>
<keyword evidence="5" id="KW-1185">Reference proteome</keyword>
<keyword evidence="2" id="KW-1015">Disulfide bond</keyword>
<dbReference type="InterPro" id="IPR051333">
    <property type="entry name" value="CLIP_Serine_Protease"/>
</dbReference>
<dbReference type="Pfam" id="PF00089">
    <property type="entry name" value="Trypsin"/>
    <property type="match status" value="1"/>
</dbReference>
<dbReference type="KEGG" id="fcy:FRACYDRAFT_206545"/>
<accession>A0A1E7FNB3</accession>
<protein>
    <submittedName>
        <fullName evidence="4">Trypsin-like serine protease</fullName>
    </submittedName>
</protein>
<dbReference type="PANTHER" id="PTHR24260:SF136">
    <property type="entry name" value="GH08193P-RELATED"/>
    <property type="match status" value="1"/>
</dbReference>
<dbReference type="Gene3D" id="2.40.10.10">
    <property type="entry name" value="Trypsin-like serine proteases"/>
    <property type="match status" value="1"/>
</dbReference>
<feature type="domain" description="Peptidase S1" evidence="3">
    <location>
        <begin position="23"/>
        <end position="182"/>
    </location>
</feature>
<dbReference type="InParanoid" id="A0A1E7FNB3"/>
<dbReference type="InterPro" id="IPR033116">
    <property type="entry name" value="TRYPSIN_SER"/>
</dbReference>
<proteinExistence type="predicted"/>
<dbReference type="GO" id="GO:0006508">
    <property type="term" value="P:proteolysis"/>
    <property type="evidence" value="ECO:0007669"/>
    <property type="project" value="UniProtKB-KW"/>
</dbReference>
<keyword evidence="4" id="KW-0645">Protease</keyword>
<dbReference type="EMBL" id="KV784355">
    <property type="protein sequence ID" value="OEU19637.1"/>
    <property type="molecule type" value="Genomic_DNA"/>
</dbReference>
<dbReference type="AlphaFoldDB" id="A0A1E7FNB3"/>
<dbReference type="PANTHER" id="PTHR24260">
    <property type="match status" value="1"/>
</dbReference>
<keyword evidence="1" id="KW-0843">Virulence</keyword>
<evidence type="ECO:0000256" key="2">
    <source>
        <dbReference type="ARBA" id="ARBA00023157"/>
    </source>
</evidence>
<evidence type="ECO:0000256" key="1">
    <source>
        <dbReference type="ARBA" id="ARBA00023026"/>
    </source>
</evidence>
<dbReference type="SMART" id="SM00020">
    <property type="entry name" value="Tryp_SPc"/>
    <property type="match status" value="1"/>
</dbReference>